<proteinExistence type="predicted"/>
<feature type="compositionally biased region" description="Low complexity" evidence="2">
    <location>
        <begin position="163"/>
        <end position="173"/>
    </location>
</feature>
<feature type="compositionally biased region" description="Basic residues" evidence="2">
    <location>
        <begin position="36"/>
        <end position="50"/>
    </location>
</feature>
<reference evidence="4" key="2">
    <citation type="submission" date="2017-06" db="EMBL/GenBank/DDBJ databases">
        <title>WGS assembly of Brachypodium distachyon.</title>
        <authorList>
            <consortium name="The International Brachypodium Initiative"/>
            <person name="Lucas S."/>
            <person name="Harmon-Smith M."/>
            <person name="Lail K."/>
            <person name="Tice H."/>
            <person name="Grimwood J."/>
            <person name="Bruce D."/>
            <person name="Barry K."/>
            <person name="Shu S."/>
            <person name="Lindquist E."/>
            <person name="Wang M."/>
            <person name="Pitluck S."/>
            <person name="Vogel J.P."/>
            <person name="Garvin D.F."/>
            <person name="Mockler T.C."/>
            <person name="Schmutz J."/>
            <person name="Rokhsar D."/>
            <person name="Bevan M.W."/>
        </authorList>
    </citation>
    <scope>NUCLEOTIDE SEQUENCE</scope>
    <source>
        <strain evidence="4">Bd21</strain>
    </source>
</reference>
<organism evidence="4">
    <name type="scientific">Brachypodium distachyon</name>
    <name type="common">Purple false brome</name>
    <name type="synonym">Trachynia distachya</name>
    <dbReference type="NCBI Taxonomy" id="15368"/>
    <lineage>
        <taxon>Eukaryota</taxon>
        <taxon>Viridiplantae</taxon>
        <taxon>Streptophyta</taxon>
        <taxon>Embryophyta</taxon>
        <taxon>Tracheophyta</taxon>
        <taxon>Spermatophyta</taxon>
        <taxon>Magnoliopsida</taxon>
        <taxon>Liliopsida</taxon>
        <taxon>Poales</taxon>
        <taxon>Poaceae</taxon>
        <taxon>BOP clade</taxon>
        <taxon>Pooideae</taxon>
        <taxon>Stipodae</taxon>
        <taxon>Brachypodieae</taxon>
        <taxon>Brachypodium</taxon>
    </lineage>
</organism>
<dbReference type="PANTHER" id="PTHR34562">
    <property type="entry name" value="WPP DOMAIN-INTERACTING PROTEIN 2"/>
    <property type="match status" value="1"/>
</dbReference>
<dbReference type="EMBL" id="CM000882">
    <property type="protein sequence ID" value="KQJ98837.1"/>
    <property type="molecule type" value="Genomic_DNA"/>
</dbReference>
<name>A0A0Q3M2U9_BRADI</name>
<dbReference type="OrthoDB" id="680851at2759"/>
<evidence type="ECO:0000256" key="3">
    <source>
        <dbReference type="SAM" id="Phobius"/>
    </source>
</evidence>
<gene>
    <name evidence="5" type="primary">LOC100826355</name>
    <name evidence="4" type="ORF">BRADI_3g39440v3</name>
</gene>
<feature type="compositionally biased region" description="Low complexity" evidence="2">
    <location>
        <begin position="1"/>
        <end position="21"/>
    </location>
</feature>
<sequence length="529" mass="57393">MAVHAAYMDAMANGAAESSAESPPPAADSPVAASRAKGRGLRRWRRIKREHYKEASPPTGGGAADDDDASQLHKRRLPLGADAPPKGKHEHVAAHVEGESSAASVESRFVPLVPAPAPAKLDPDLATAGFSVGAGGADSDNSEDRSSKSSTATSAPRHDFTPSRRAPAAWPASLHGKNHRAMRARANRLRVYPAEADNSPSSVDSDRRSSNAFNGRRPGVGNGIHKVLSDGDDHSDEGQPNLEVRSMARGYCKQNDESSVVGRLVRRSGYSVDADVEDTFDEGSVGKGENGLGMNSGADPYAESVLLLQRTQEALEDEIQNFTMVGKESNDDFDVQDDGWSNSIDLNEPVEEASKKIRDLESRMEDASALIKEKDSRILELEALSRTRAWRSAIQSTNLLFQPDLDQLLQEKMEAEIQCIILTRAAQTWTPLAKDQTALYEEQKSLLGDYKQLQLKLQHAENRATILGETVEKLEVQCKELSASSEILQLQSRASTVSLFCFIQSILLLIAIGTFLVRLLSSSTEVVPT</sequence>
<protein>
    <recommendedName>
        <fullName evidence="7">WPP domain-containing protein</fullName>
    </recommendedName>
</protein>
<keyword evidence="3" id="KW-1133">Transmembrane helix</keyword>
<dbReference type="ExpressionAtlas" id="A0A0Q3M2U9">
    <property type="expression patterns" value="baseline"/>
</dbReference>
<evidence type="ECO:0000313" key="6">
    <source>
        <dbReference type="Proteomes" id="UP000008810"/>
    </source>
</evidence>
<evidence type="ECO:0000256" key="2">
    <source>
        <dbReference type="SAM" id="MobiDB-lite"/>
    </source>
</evidence>
<keyword evidence="3" id="KW-0472">Membrane</keyword>
<accession>A0A0Q3M2U9</accession>
<dbReference type="AlphaFoldDB" id="A0A0Q3M2U9"/>
<feature type="compositionally biased region" description="Basic and acidic residues" evidence="2">
    <location>
        <begin position="85"/>
        <end position="98"/>
    </location>
</feature>
<dbReference type="Gramene" id="KQJ98837">
    <property type="protein sequence ID" value="KQJ98837"/>
    <property type="gene ID" value="BRADI_3g39440v3"/>
</dbReference>
<reference evidence="5" key="3">
    <citation type="submission" date="2018-08" db="UniProtKB">
        <authorList>
            <consortium name="EnsemblPlants"/>
        </authorList>
    </citation>
    <scope>IDENTIFICATION</scope>
    <source>
        <strain evidence="5">cv. Bd21</strain>
    </source>
</reference>
<dbReference type="EnsemblPlants" id="KQJ98837">
    <property type="protein sequence ID" value="KQJ98837"/>
    <property type="gene ID" value="BRADI_3g39440v3"/>
</dbReference>
<evidence type="ECO:0000313" key="5">
    <source>
        <dbReference type="EnsemblPlants" id="KQJ98837"/>
    </source>
</evidence>
<feature type="transmembrane region" description="Helical" evidence="3">
    <location>
        <begin position="497"/>
        <end position="520"/>
    </location>
</feature>
<dbReference type="RefSeq" id="XP_003572341.2">
    <property type="nucleotide sequence ID" value="XM_003572293.4"/>
</dbReference>
<keyword evidence="3" id="KW-0812">Transmembrane</keyword>
<dbReference type="InterPro" id="IPR044696">
    <property type="entry name" value="WIP1/2/3"/>
</dbReference>
<dbReference type="STRING" id="15368.A0A0Q3M2U9"/>
<evidence type="ECO:0000256" key="1">
    <source>
        <dbReference type="SAM" id="Coils"/>
    </source>
</evidence>
<dbReference type="KEGG" id="bdi:100826355"/>
<feature type="compositionally biased region" description="Low complexity" evidence="2">
    <location>
        <begin position="99"/>
        <end position="128"/>
    </location>
</feature>
<dbReference type="PANTHER" id="PTHR34562:SF13">
    <property type="entry name" value="OS08G0497900 PROTEIN"/>
    <property type="match status" value="1"/>
</dbReference>
<evidence type="ECO:0008006" key="7">
    <source>
        <dbReference type="Google" id="ProtNLM"/>
    </source>
</evidence>
<feature type="region of interest" description="Disordered" evidence="2">
    <location>
        <begin position="193"/>
        <end position="240"/>
    </location>
</feature>
<keyword evidence="1" id="KW-0175">Coiled coil</keyword>
<reference evidence="4 5" key="1">
    <citation type="journal article" date="2010" name="Nature">
        <title>Genome sequencing and analysis of the model grass Brachypodium distachyon.</title>
        <authorList>
            <consortium name="International Brachypodium Initiative"/>
        </authorList>
    </citation>
    <scope>NUCLEOTIDE SEQUENCE [LARGE SCALE GENOMIC DNA]</scope>
    <source>
        <strain evidence="4 5">Bd21</strain>
    </source>
</reference>
<feature type="region of interest" description="Disordered" evidence="2">
    <location>
        <begin position="1"/>
        <end position="180"/>
    </location>
</feature>
<dbReference type="FunCoup" id="A0A0Q3M2U9">
    <property type="interactions" value="1260"/>
</dbReference>
<feature type="coiled-coil region" evidence="1">
    <location>
        <begin position="350"/>
        <end position="491"/>
    </location>
</feature>
<dbReference type="GeneID" id="100826355"/>
<dbReference type="Proteomes" id="UP000008810">
    <property type="component" value="Chromosome 3"/>
</dbReference>
<evidence type="ECO:0000313" key="4">
    <source>
        <dbReference type="EMBL" id="KQJ98837.1"/>
    </source>
</evidence>
<keyword evidence="6" id="KW-1185">Reference proteome</keyword>